<dbReference type="SUPFAM" id="SSF103473">
    <property type="entry name" value="MFS general substrate transporter"/>
    <property type="match status" value="1"/>
</dbReference>
<dbReference type="EMBL" id="JAOQAZ010000024">
    <property type="protein sequence ID" value="KAJ4253434.1"/>
    <property type="molecule type" value="Genomic_DNA"/>
</dbReference>
<dbReference type="GO" id="GO:0022857">
    <property type="term" value="F:transmembrane transporter activity"/>
    <property type="evidence" value="ECO:0007669"/>
    <property type="project" value="InterPro"/>
</dbReference>
<gene>
    <name evidence="8" type="ORF">NW762_010592</name>
</gene>
<dbReference type="InterPro" id="IPR020846">
    <property type="entry name" value="MFS_dom"/>
</dbReference>
<feature type="transmembrane region" description="Helical" evidence="6">
    <location>
        <begin position="357"/>
        <end position="378"/>
    </location>
</feature>
<feature type="transmembrane region" description="Helical" evidence="6">
    <location>
        <begin position="399"/>
        <end position="418"/>
    </location>
</feature>
<evidence type="ECO:0000256" key="4">
    <source>
        <dbReference type="ARBA" id="ARBA00023136"/>
    </source>
</evidence>
<keyword evidence="4 6" id="KW-0472">Membrane</keyword>
<evidence type="ECO:0000313" key="8">
    <source>
        <dbReference type="EMBL" id="KAJ4253434.1"/>
    </source>
</evidence>
<evidence type="ECO:0000256" key="2">
    <source>
        <dbReference type="ARBA" id="ARBA00022692"/>
    </source>
</evidence>
<evidence type="ECO:0000259" key="7">
    <source>
        <dbReference type="PROSITE" id="PS50850"/>
    </source>
</evidence>
<dbReference type="Proteomes" id="UP001152049">
    <property type="component" value="Unassembled WGS sequence"/>
</dbReference>
<feature type="transmembrane region" description="Helical" evidence="6">
    <location>
        <begin position="178"/>
        <end position="198"/>
    </location>
</feature>
<keyword evidence="5" id="KW-0325">Glycoprotein</keyword>
<comment type="caution">
    <text evidence="8">The sequence shown here is derived from an EMBL/GenBank/DDBJ whole genome shotgun (WGS) entry which is preliminary data.</text>
</comment>
<dbReference type="PROSITE" id="PS50850">
    <property type="entry name" value="MFS"/>
    <property type="match status" value="1"/>
</dbReference>
<dbReference type="AlphaFoldDB" id="A0A9W8VAB1"/>
<keyword evidence="9" id="KW-1185">Reference proteome</keyword>
<feature type="transmembrane region" description="Helical" evidence="6">
    <location>
        <begin position="91"/>
        <end position="110"/>
    </location>
</feature>
<reference evidence="8" key="1">
    <citation type="submission" date="2022-09" db="EMBL/GenBank/DDBJ databases">
        <title>Fusarium specimens isolated from Avocado Roots.</title>
        <authorList>
            <person name="Stajich J."/>
            <person name="Roper C."/>
            <person name="Heimlech-Rivalta G."/>
        </authorList>
    </citation>
    <scope>NUCLEOTIDE SEQUENCE</scope>
    <source>
        <strain evidence="8">CF00136</strain>
    </source>
</reference>
<dbReference type="PANTHER" id="PTHR23502">
    <property type="entry name" value="MAJOR FACILITATOR SUPERFAMILY"/>
    <property type="match status" value="1"/>
</dbReference>
<feature type="transmembrane region" description="Helical" evidence="6">
    <location>
        <begin position="210"/>
        <end position="229"/>
    </location>
</feature>
<evidence type="ECO:0000256" key="6">
    <source>
        <dbReference type="SAM" id="Phobius"/>
    </source>
</evidence>
<proteinExistence type="predicted"/>
<organism evidence="8 9">
    <name type="scientific">Fusarium torreyae</name>
    <dbReference type="NCBI Taxonomy" id="1237075"/>
    <lineage>
        <taxon>Eukaryota</taxon>
        <taxon>Fungi</taxon>
        <taxon>Dikarya</taxon>
        <taxon>Ascomycota</taxon>
        <taxon>Pezizomycotina</taxon>
        <taxon>Sordariomycetes</taxon>
        <taxon>Hypocreomycetidae</taxon>
        <taxon>Hypocreales</taxon>
        <taxon>Nectriaceae</taxon>
        <taxon>Fusarium</taxon>
    </lineage>
</organism>
<evidence type="ECO:0000256" key="1">
    <source>
        <dbReference type="ARBA" id="ARBA00004141"/>
    </source>
</evidence>
<protein>
    <recommendedName>
        <fullName evidence="7">Major facilitator superfamily (MFS) profile domain-containing protein</fullName>
    </recommendedName>
</protein>
<sequence length="537" mass="59104">MDTDRIRQPVLHLTDTVPIDTISKHHHGLALWPPPSDDPKDPLRWPRRLKVTAQIAMALSNFAANFAGSGLSVASVTLQQEFQKTALEVNTIMTLNFLFLGVGNMFWVPLSVKYGKRFTMLVAMAMFFVVLIWTANATSFTQLLVARCLTGFASSAGESIVPGIISDIFYLHERGAMMSIYVIFISSGSAVGPLIGGFMVENGSQGWRNFVWLCAAIAGFDLFAIFIFYPESSFNRPPLLDTQSESLGSTDGDPSKRNMEGLAHGIETITKSSGACQRSTIPAPVSWRGIWKTTIHHNPQVSLPRAFLIPFMFLGCGQVLWLVLLYGSALASQVILIFGFPNFLLAPPYLFPASYVGLMQIAALISFFIACFGGGYVCDAVTARLIIRNRGVFVPEQRLISLIPGCLIAPVGCILVAFACDRTLHWAIVAAGFGMVSFGTVYAPNISMTYLVDCYPAFVQELLVSINVAKNLVAFVFLYVAVDWVEAQGWIQVYMTMFMVCTISILLAIPLYFYGRIIRKKFEGVLMRAIGPVEETH</sequence>
<evidence type="ECO:0000256" key="3">
    <source>
        <dbReference type="ARBA" id="ARBA00022989"/>
    </source>
</evidence>
<feature type="transmembrane region" description="Helical" evidence="6">
    <location>
        <begin position="462"/>
        <end position="482"/>
    </location>
</feature>
<accession>A0A9W8VAB1</accession>
<dbReference type="Gene3D" id="1.20.1250.20">
    <property type="entry name" value="MFS general substrate transporter like domains"/>
    <property type="match status" value="1"/>
</dbReference>
<feature type="transmembrane region" description="Helical" evidence="6">
    <location>
        <begin position="424"/>
        <end position="442"/>
    </location>
</feature>
<keyword evidence="3 6" id="KW-1133">Transmembrane helix</keyword>
<dbReference type="InterPro" id="IPR036259">
    <property type="entry name" value="MFS_trans_sf"/>
</dbReference>
<feature type="domain" description="Major facilitator superfamily (MFS) profile" evidence="7">
    <location>
        <begin position="53"/>
        <end position="519"/>
    </location>
</feature>
<dbReference type="InterPro" id="IPR011701">
    <property type="entry name" value="MFS"/>
</dbReference>
<keyword evidence="2 6" id="KW-0812">Transmembrane</keyword>
<dbReference type="PANTHER" id="PTHR23502:SF181">
    <property type="entry name" value="MAJOR FACILITATOR SUPERFAMILY (MFS) PROFILE DOMAIN-CONTAINING PROTEIN"/>
    <property type="match status" value="1"/>
</dbReference>
<dbReference type="GO" id="GO:0005886">
    <property type="term" value="C:plasma membrane"/>
    <property type="evidence" value="ECO:0007669"/>
    <property type="project" value="TreeGrafter"/>
</dbReference>
<feature type="transmembrane region" description="Helical" evidence="6">
    <location>
        <begin position="117"/>
        <end position="135"/>
    </location>
</feature>
<evidence type="ECO:0000256" key="5">
    <source>
        <dbReference type="ARBA" id="ARBA00023180"/>
    </source>
</evidence>
<evidence type="ECO:0000313" key="9">
    <source>
        <dbReference type="Proteomes" id="UP001152049"/>
    </source>
</evidence>
<dbReference type="OrthoDB" id="268400at2759"/>
<feature type="transmembrane region" description="Helical" evidence="6">
    <location>
        <begin position="494"/>
        <end position="514"/>
    </location>
</feature>
<name>A0A9W8VAB1_9HYPO</name>
<comment type="subcellular location">
    <subcellularLocation>
        <location evidence="1">Membrane</location>
        <topology evidence="1">Multi-pass membrane protein</topology>
    </subcellularLocation>
</comment>
<dbReference type="Pfam" id="PF07690">
    <property type="entry name" value="MFS_1"/>
    <property type="match status" value="1"/>
</dbReference>